<dbReference type="Gene3D" id="1.10.287.110">
    <property type="entry name" value="DnaJ domain"/>
    <property type="match status" value="1"/>
</dbReference>
<dbReference type="SUPFAM" id="SSF46565">
    <property type="entry name" value="Chaperone J-domain"/>
    <property type="match status" value="1"/>
</dbReference>
<evidence type="ECO:0000313" key="4">
    <source>
        <dbReference type="EMBL" id="QDZ22707.1"/>
    </source>
</evidence>
<reference evidence="4 5" key="1">
    <citation type="submission" date="2018-07" db="EMBL/GenBank/DDBJ databases">
        <title>The complete nuclear genome of the prasinophyte Chloropicon primus (CCMP1205).</title>
        <authorList>
            <person name="Pombert J.-F."/>
            <person name="Otis C."/>
            <person name="Turmel M."/>
            <person name="Lemieux C."/>
        </authorList>
    </citation>
    <scope>NUCLEOTIDE SEQUENCE [LARGE SCALE GENOMIC DNA]</scope>
    <source>
        <strain evidence="4 5">CCMP1205</strain>
    </source>
</reference>
<name>A0A5B8MQN0_9CHLO</name>
<evidence type="ECO:0000313" key="5">
    <source>
        <dbReference type="Proteomes" id="UP000316726"/>
    </source>
</evidence>
<dbReference type="AlphaFoldDB" id="A0A5B8MQN0"/>
<feature type="region of interest" description="Disordered" evidence="1">
    <location>
        <begin position="1"/>
        <end position="23"/>
    </location>
</feature>
<feature type="region of interest" description="Disordered" evidence="1">
    <location>
        <begin position="76"/>
        <end position="107"/>
    </location>
</feature>
<dbReference type="EMBL" id="CP031041">
    <property type="protein sequence ID" value="QDZ22707.1"/>
    <property type="molecule type" value="Genomic_DNA"/>
</dbReference>
<feature type="domain" description="J" evidence="2">
    <location>
        <begin position="17"/>
        <end position="77"/>
    </location>
</feature>
<reference evidence="3" key="2">
    <citation type="submission" date="2021-01" db="EMBL/GenBank/DDBJ databases">
        <authorList>
            <person name="Corre E."/>
            <person name="Pelletier E."/>
            <person name="Niang G."/>
            <person name="Scheremetjew M."/>
            <person name="Finn R."/>
            <person name="Kale V."/>
            <person name="Holt S."/>
            <person name="Cochrane G."/>
            <person name="Meng A."/>
            <person name="Brown T."/>
            <person name="Cohen L."/>
        </authorList>
    </citation>
    <scope>NUCLEOTIDE SEQUENCE</scope>
    <source>
        <strain evidence="3">CCMP1205</strain>
    </source>
</reference>
<feature type="compositionally biased region" description="Low complexity" evidence="1">
    <location>
        <begin position="84"/>
        <end position="106"/>
    </location>
</feature>
<evidence type="ECO:0000259" key="2">
    <source>
        <dbReference type="SMART" id="SM00271"/>
    </source>
</evidence>
<dbReference type="InterPro" id="IPR001623">
    <property type="entry name" value="DnaJ_domain"/>
</dbReference>
<dbReference type="Proteomes" id="UP000316726">
    <property type="component" value="Chromosome 8"/>
</dbReference>
<proteinExistence type="predicted"/>
<sequence length="264" mass="29399">MEKVAHGIFQKHRQNRRDPFHILDNPRSLKEARQTFRKLALLLHPDKCAGQEQKKTLCEEAFKIVNNAFKKIEAEYGEEDSSQAAEPCPRAAAAEPAVSPTEVAAARNNWNRTGRRAEDVCGEKDKGAFTRTPGTENGPIGAGGKSFGFECPRSPPSPARKPPRVLPRWNKENFGPVSADQVKAARKNWGEPSTSSASGHFDLDLSKDPTSINLTPLVDVDYEILREDDVTQKRSIAKARAAQTIKEGKARGIWAHNRRKKRKK</sequence>
<accession>A0A5B8MQN0</accession>
<gene>
    <name evidence="4" type="ORF">A3770_08p52250</name>
    <name evidence="3" type="ORF">CPRI1469_LOCUS2384</name>
</gene>
<evidence type="ECO:0000313" key="3">
    <source>
        <dbReference type="EMBL" id="CAD9713532.1"/>
    </source>
</evidence>
<evidence type="ECO:0000256" key="1">
    <source>
        <dbReference type="SAM" id="MobiDB-lite"/>
    </source>
</evidence>
<dbReference type="InterPro" id="IPR036869">
    <property type="entry name" value="J_dom_sf"/>
</dbReference>
<dbReference type="OrthoDB" id="66964at2759"/>
<feature type="region of interest" description="Disordered" evidence="1">
    <location>
        <begin position="242"/>
        <end position="264"/>
    </location>
</feature>
<keyword evidence="5" id="KW-1185">Reference proteome</keyword>
<dbReference type="EMBL" id="HBHL01003810">
    <property type="protein sequence ID" value="CAD9713532.1"/>
    <property type="molecule type" value="Transcribed_RNA"/>
</dbReference>
<dbReference type="SMART" id="SM00271">
    <property type="entry name" value="DnaJ"/>
    <property type="match status" value="1"/>
</dbReference>
<dbReference type="CDD" id="cd06257">
    <property type="entry name" value="DnaJ"/>
    <property type="match status" value="1"/>
</dbReference>
<organism evidence="4 5">
    <name type="scientific">Chloropicon primus</name>
    <dbReference type="NCBI Taxonomy" id="1764295"/>
    <lineage>
        <taxon>Eukaryota</taxon>
        <taxon>Viridiplantae</taxon>
        <taxon>Chlorophyta</taxon>
        <taxon>Chloropicophyceae</taxon>
        <taxon>Chloropicales</taxon>
        <taxon>Chloropicaceae</taxon>
        <taxon>Chloropicon</taxon>
    </lineage>
</organism>
<feature type="region of interest" description="Disordered" evidence="1">
    <location>
        <begin position="148"/>
        <end position="208"/>
    </location>
</feature>
<protein>
    <recommendedName>
        <fullName evidence="2">J domain-containing protein</fullName>
    </recommendedName>
</protein>